<evidence type="ECO:0000256" key="1">
    <source>
        <dbReference type="SAM" id="SignalP"/>
    </source>
</evidence>
<protein>
    <submittedName>
        <fullName evidence="2">Putative secreted protein</fullName>
    </submittedName>
</protein>
<feature type="signal peptide" evidence="1">
    <location>
        <begin position="1"/>
        <end position="30"/>
    </location>
</feature>
<reference evidence="2" key="1">
    <citation type="submission" date="2018-01" db="EMBL/GenBank/DDBJ databases">
        <title>An insight into the sialome of Amazonian anophelines.</title>
        <authorList>
            <person name="Ribeiro J.M."/>
            <person name="Scarpassa V."/>
            <person name="Calvo E."/>
        </authorList>
    </citation>
    <scope>NUCLEOTIDE SEQUENCE</scope>
</reference>
<accession>A0A2M4D101</accession>
<sequence length="75" mass="7837">MVGSRCAFVIIPTRAWYILALFSSRLLASACDRAIGANFLLRTAKRKEVGGFGGIPGLRLGPGCGGLPSSTPTEL</sequence>
<dbReference type="AlphaFoldDB" id="A0A2M4D101"/>
<organism evidence="2">
    <name type="scientific">Anopheles darlingi</name>
    <name type="common">Mosquito</name>
    <dbReference type="NCBI Taxonomy" id="43151"/>
    <lineage>
        <taxon>Eukaryota</taxon>
        <taxon>Metazoa</taxon>
        <taxon>Ecdysozoa</taxon>
        <taxon>Arthropoda</taxon>
        <taxon>Hexapoda</taxon>
        <taxon>Insecta</taxon>
        <taxon>Pterygota</taxon>
        <taxon>Neoptera</taxon>
        <taxon>Endopterygota</taxon>
        <taxon>Diptera</taxon>
        <taxon>Nematocera</taxon>
        <taxon>Culicoidea</taxon>
        <taxon>Culicidae</taxon>
        <taxon>Anophelinae</taxon>
        <taxon>Anopheles</taxon>
    </lineage>
</organism>
<feature type="chain" id="PRO_5014617339" evidence="1">
    <location>
        <begin position="31"/>
        <end position="75"/>
    </location>
</feature>
<dbReference type="EMBL" id="GGFL01007059">
    <property type="protein sequence ID" value="MBW71237.1"/>
    <property type="molecule type" value="Transcribed_RNA"/>
</dbReference>
<keyword evidence="1" id="KW-0732">Signal</keyword>
<proteinExistence type="predicted"/>
<evidence type="ECO:0000313" key="2">
    <source>
        <dbReference type="EMBL" id="MBW71237.1"/>
    </source>
</evidence>
<name>A0A2M4D101_ANODA</name>